<dbReference type="InterPro" id="IPR004843">
    <property type="entry name" value="Calcineurin-like_PHP"/>
</dbReference>
<evidence type="ECO:0000313" key="7">
    <source>
        <dbReference type="Proteomes" id="UP000320239"/>
    </source>
</evidence>
<dbReference type="RefSeq" id="WP_244940660.1">
    <property type="nucleotide sequence ID" value="NZ_VIWY01000001.1"/>
</dbReference>
<dbReference type="Gene3D" id="3.60.21.10">
    <property type="match status" value="1"/>
</dbReference>
<feature type="region of interest" description="Disordered" evidence="3">
    <location>
        <begin position="226"/>
        <end position="259"/>
    </location>
</feature>
<evidence type="ECO:0000259" key="5">
    <source>
        <dbReference type="Pfam" id="PF00149"/>
    </source>
</evidence>
<dbReference type="PANTHER" id="PTHR31302:SF31">
    <property type="entry name" value="PHOSPHODIESTERASE YAEI"/>
    <property type="match status" value="1"/>
</dbReference>
<keyword evidence="2" id="KW-0378">Hydrolase</keyword>
<dbReference type="SUPFAM" id="SSF56300">
    <property type="entry name" value="Metallo-dependent phosphatases"/>
    <property type="match status" value="1"/>
</dbReference>
<dbReference type="InterPro" id="IPR051158">
    <property type="entry name" value="Metallophosphoesterase_sf"/>
</dbReference>
<accession>A0A561WRB9</accession>
<sequence>MAAFFVVILLVIGLVHAYLWKRLVRDTLAPGWGRRAGTVAAVVLGLLVPVTLIGVRAGYVKWLAWPGYLWIALMFYLLISLLVLEVPRLVLRVLWVGRGRTGKGTKAARTSSDATNDRQSAGSAPAPAGAQPGHTGEDLQPAGSAPARTGAQPGHTGEDLQPAGSAPARTGAQPGHTGEDLQPAGSVPAPAGTASGDDRGHADDDLQPAASVPAVVGAPLGADRGLGLDAPGPADAILPTAAAGSTSGSTEQGGSGDRAGMDRRLLLARGAAIFAGLTAASVTGYGIKTATGAPRIDQVRIPIAKLPRAMDGTRLAVVSDIHLGPLTGIGHTQRITRVINSVGADLVCVVGDLVDGSVAELGRLAEPLREIESRRGAYFVTGNHEYYSGYQEWVDEVAELGIRPLRNERVEIDGLDLAGVNDLGGGEHGDPADFGKALGGRDPNRPVVLMAHQPLAARDAAPYGVDLQLSGHTHGGQMAPFNAFVKLQQPVVSGFGRVDGVPVYVTNGAGFWGPPVRVGAPPQVTVVELRVA</sequence>
<feature type="transmembrane region" description="Helical" evidence="4">
    <location>
        <begin position="62"/>
        <end position="84"/>
    </location>
</feature>
<keyword evidence="4" id="KW-0472">Membrane</keyword>
<dbReference type="AlphaFoldDB" id="A0A561WRB9"/>
<dbReference type="GO" id="GO:0046872">
    <property type="term" value="F:metal ion binding"/>
    <property type="evidence" value="ECO:0007669"/>
    <property type="project" value="UniProtKB-KW"/>
</dbReference>
<dbReference type="CDD" id="cd07385">
    <property type="entry name" value="MPP_YkuE_C"/>
    <property type="match status" value="1"/>
</dbReference>
<dbReference type="GO" id="GO:0016020">
    <property type="term" value="C:membrane"/>
    <property type="evidence" value="ECO:0007669"/>
    <property type="project" value="GOC"/>
</dbReference>
<evidence type="ECO:0000256" key="1">
    <source>
        <dbReference type="ARBA" id="ARBA00022723"/>
    </source>
</evidence>
<keyword evidence="4" id="KW-1133">Transmembrane helix</keyword>
<dbReference type="GO" id="GO:0009245">
    <property type="term" value="P:lipid A biosynthetic process"/>
    <property type="evidence" value="ECO:0007669"/>
    <property type="project" value="TreeGrafter"/>
</dbReference>
<dbReference type="InterPro" id="IPR029052">
    <property type="entry name" value="Metallo-depent_PP-like"/>
</dbReference>
<evidence type="ECO:0000256" key="4">
    <source>
        <dbReference type="SAM" id="Phobius"/>
    </source>
</evidence>
<feature type="domain" description="Calcineurin-like phosphoesterase" evidence="5">
    <location>
        <begin position="314"/>
        <end position="475"/>
    </location>
</feature>
<feature type="transmembrane region" description="Helical" evidence="4">
    <location>
        <begin position="36"/>
        <end position="55"/>
    </location>
</feature>
<name>A0A561WRB9_ACTTI</name>
<feature type="compositionally biased region" description="Low complexity" evidence="3">
    <location>
        <begin position="240"/>
        <end position="250"/>
    </location>
</feature>
<proteinExistence type="predicted"/>
<evidence type="ECO:0000256" key="3">
    <source>
        <dbReference type="SAM" id="MobiDB-lite"/>
    </source>
</evidence>
<comment type="caution">
    <text evidence="6">The sequence shown here is derived from an EMBL/GenBank/DDBJ whole genome shotgun (WGS) entry which is preliminary data.</text>
</comment>
<feature type="compositionally biased region" description="Low complexity" evidence="3">
    <location>
        <begin position="119"/>
        <end position="133"/>
    </location>
</feature>
<evidence type="ECO:0000313" key="6">
    <source>
        <dbReference type="EMBL" id="TWG26398.1"/>
    </source>
</evidence>
<dbReference type="EMBL" id="VIWY01000001">
    <property type="protein sequence ID" value="TWG26398.1"/>
    <property type="molecule type" value="Genomic_DNA"/>
</dbReference>
<evidence type="ECO:0000256" key="2">
    <source>
        <dbReference type="ARBA" id="ARBA00022801"/>
    </source>
</evidence>
<feature type="region of interest" description="Disordered" evidence="3">
    <location>
        <begin position="102"/>
        <end position="206"/>
    </location>
</feature>
<organism evidence="6 7">
    <name type="scientific">Actinoplanes teichomyceticus</name>
    <dbReference type="NCBI Taxonomy" id="1867"/>
    <lineage>
        <taxon>Bacteria</taxon>
        <taxon>Bacillati</taxon>
        <taxon>Actinomycetota</taxon>
        <taxon>Actinomycetes</taxon>
        <taxon>Micromonosporales</taxon>
        <taxon>Micromonosporaceae</taxon>
        <taxon>Actinoplanes</taxon>
    </lineage>
</organism>
<keyword evidence="1" id="KW-0479">Metal-binding</keyword>
<dbReference type="PANTHER" id="PTHR31302">
    <property type="entry name" value="TRANSMEMBRANE PROTEIN WITH METALLOPHOSPHOESTERASE DOMAIN-RELATED"/>
    <property type="match status" value="1"/>
</dbReference>
<reference evidence="6 7" key="1">
    <citation type="submission" date="2019-06" db="EMBL/GenBank/DDBJ databases">
        <title>Sequencing the genomes of 1000 actinobacteria strains.</title>
        <authorList>
            <person name="Klenk H.-P."/>
        </authorList>
    </citation>
    <scope>NUCLEOTIDE SEQUENCE [LARGE SCALE GENOMIC DNA]</scope>
    <source>
        <strain evidence="6 7">DSM 43866</strain>
    </source>
</reference>
<dbReference type="Proteomes" id="UP000320239">
    <property type="component" value="Unassembled WGS sequence"/>
</dbReference>
<dbReference type="GO" id="GO:0008758">
    <property type="term" value="F:UDP-2,3-diacylglucosamine hydrolase activity"/>
    <property type="evidence" value="ECO:0007669"/>
    <property type="project" value="TreeGrafter"/>
</dbReference>
<dbReference type="Pfam" id="PF00149">
    <property type="entry name" value="Metallophos"/>
    <property type="match status" value="1"/>
</dbReference>
<feature type="compositionally biased region" description="Polar residues" evidence="3">
    <location>
        <begin position="108"/>
        <end position="118"/>
    </location>
</feature>
<keyword evidence="4" id="KW-0812">Transmembrane</keyword>
<protein>
    <recommendedName>
        <fullName evidence="5">Calcineurin-like phosphoesterase domain-containing protein</fullName>
    </recommendedName>
</protein>
<gene>
    <name evidence="6" type="ORF">FHX34_1011382</name>
</gene>
<keyword evidence="7" id="KW-1185">Reference proteome</keyword>